<reference evidence="1" key="1">
    <citation type="journal article" date="2023" name="PLoS Negl. Trop. Dis.">
        <title>A genome sequence for Biomphalaria pfeifferi, the major vector snail for the human-infecting parasite Schistosoma mansoni.</title>
        <authorList>
            <person name="Bu L."/>
            <person name="Lu L."/>
            <person name="Laidemitt M.R."/>
            <person name="Zhang S.M."/>
            <person name="Mutuku M."/>
            <person name="Mkoji G."/>
            <person name="Steinauer M."/>
            <person name="Loker E.S."/>
        </authorList>
    </citation>
    <scope>NUCLEOTIDE SEQUENCE</scope>
    <source>
        <strain evidence="1">KasaAsao</strain>
    </source>
</reference>
<dbReference type="Proteomes" id="UP001233172">
    <property type="component" value="Unassembled WGS sequence"/>
</dbReference>
<proteinExistence type="predicted"/>
<dbReference type="EMBL" id="JASAOG010000092">
    <property type="protein sequence ID" value="KAK0052707.1"/>
    <property type="molecule type" value="Genomic_DNA"/>
</dbReference>
<gene>
    <name evidence="1" type="ORF">Bpfe_017823</name>
</gene>
<accession>A0AAD8BDL7</accession>
<name>A0AAD8BDL7_BIOPF</name>
<keyword evidence="2" id="KW-1185">Reference proteome</keyword>
<dbReference type="AlphaFoldDB" id="A0AAD8BDL7"/>
<organism evidence="1 2">
    <name type="scientific">Biomphalaria pfeifferi</name>
    <name type="common">Bloodfluke planorb</name>
    <name type="synonym">Freshwater snail</name>
    <dbReference type="NCBI Taxonomy" id="112525"/>
    <lineage>
        <taxon>Eukaryota</taxon>
        <taxon>Metazoa</taxon>
        <taxon>Spiralia</taxon>
        <taxon>Lophotrochozoa</taxon>
        <taxon>Mollusca</taxon>
        <taxon>Gastropoda</taxon>
        <taxon>Heterobranchia</taxon>
        <taxon>Euthyneura</taxon>
        <taxon>Panpulmonata</taxon>
        <taxon>Hygrophila</taxon>
        <taxon>Lymnaeoidea</taxon>
        <taxon>Planorbidae</taxon>
        <taxon>Biomphalaria</taxon>
    </lineage>
</organism>
<evidence type="ECO:0000313" key="2">
    <source>
        <dbReference type="Proteomes" id="UP001233172"/>
    </source>
</evidence>
<evidence type="ECO:0000313" key="1">
    <source>
        <dbReference type="EMBL" id="KAK0052707.1"/>
    </source>
</evidence>
<comment type="caution">
    <text evidence="1">The sequence shown here is derived from an EMBL/GenBank/DDBJ whole genome shotgun (WGS) entry which is preliminary data.</text>
</comment>
<reference evidence="1" key="2">
    <citation type="submission" date="2023-04" db="EMBL/GenBank/DDBJ databases">
        <authorList>
            <person name="Bu L."/>
            <person name="Lu L."/>
            <person name="Laidemitt M.R."/>
            <person name="Zhang S.M."/>
            <person name="Mutuku M."/>
            <person name="Mkoji G."/>
            <person name="Steinauer M."/>
            <person name="Loker E.S."/>
        </authorList>
    </citation>
    <scope>NUCLEOTIDE SEQUENCE</scope>
    <source>
        <strain evidence="1">KasaAsao</strain>
        <tissue evidence="1">Whole Snail</tissue>
    </source>
</reference>
<sequence length="113" mass="13157">MHPKATLKAPGNVSKTWHYMCPQNPENLWKSPIEFLGTEPGIREQTSAKSVTNTFAYINRCLPQRLNTLGFNRVFESLYIPVPTFFKTALFKITYIFVTFVPLSRRSRPFWNN</sequence>
<protein>
    <submittedName>
        <fullName evidence="1">Uncharacterized protein</fullName>
    </submittedName>
</protein>